<evidence type="ECO:0000256" key="3">
    <source>
        <dbReference type="ARBA" id="ARBA00022729"/>
    </source>
</evidence>
<evidence type="ECO:0000259" key="5">
    <source>
        <dbReference type="Pfam" id="PF13407"/>
    </source>
</evidence>
<dbReference type="Gene3D" id="3.40.50.2300">
    <property type="match status" value="2"/>
</dbReference>
<sequence>MLKKITLAALTAGLCISHAMASAEVRIGVSMSQFDDAWLTVLRQDLLKNAKASTDPITLQFVDARADVNRQLDQVQDLVGKKVDAIIVNPVDTAATARITQSATAAGIPLVYVNRRPDESNLPDGVATVTSDGVEAGRMQMQYLAEKLGGKGDIVMLLGDLANNATHNQTKGVQETLKAYPGIKVLEQQTGTWQRQRGMDITNDWITQGRQFNAVLAYNDEMGIGAAMALKQAGVAQGKVLVTGMDGTPDGLYAVKKGSLTVSLYQDANAQASEAINVALRMIKKDPVANREILIPYRLITPENVDSFK</sequence>
<feature type="chain" id="PRO_5031553610" evidence="4">
    <location>
        <begin position="22"/>
        <end position="309"/>
    </location>
</feature>
<comment type="caution">
    <text evidence="6">The sequence shown here is derived from an EMBL/GenBank/DDBJ whole genome shotgun (WGS) entry which is preliminary data.</text>
</comment>
<dbReference type="Proteomes" id="UP000536720">
    <property type="component" value="Unassembled WGS sequence"/>
</dbReference>
<dbReference type="PANTHER" id="PTHR46847">
    <property type="entry name" value="D-ALLOSE-BINDING PERIPLASMIC PROTEIN-RELATED"/>
    <property type="match status" value="1"/>
</dbReference>
<dbReference type="GO" id="GO:0055085">
    <property type="term" value="P:transmembrane transport"/>
    <property type="evidence" value="ECO:0007669"/>
    <property type="project" value="UniProtKB-ARBA"/>
</dbReference>
<dbReference type="Pfam" id="PF13407">
    <property type="entry name" value="Peripla_BP_4"/>
    <property type="match status" value="1"/>
</dbReference>
<gene>
    <name evidence="6" type="ORF">HNO91_01405</name>
</gene>
<proteinExistence type="inferred from homology"/>
<feature type="domain" description="Periplasmic binding protein" evidence="5">
    <location>
        <begin position="27"/>
        <end position="285"/>
    </location>
</feature>
<dbReference type="AlphaFoldDB" id="A0A7Y5Z3Q1"/>
<keyword evidence="3 4" id="KW-0732">Signal</keyword>
<feature type="signal peptide" evidence="4">
    <location>
        <begin position="1"/>
        <end position="21"/>
    </location>
</feature>
<dbReference type="InterPro" id="IPR025997">
    <property type="entry name" value="SBP_2_dom"/>
</dbReference>
<comment type="subcellular location">
    <subcellularLocation>
        <location evidence="1">Cell envelope</location>
    </subcellularLocation>
</comment>
<reference evidence="6 7" key="1">
    <citation type="journal article" date="2020" name="Front. Plant Sci.">
        <title>Isolation of Rhizosphere Bacteria That Improve Quality and Water Stress Tolerance in Greenhouse Ornamentals.</title>
        <authorList>
            <person name="Nordstedt N.P."/>
            <person name="Jones M.L."/>
        </authorList>
    </citation>
    <scope>NUCLEOTIDE SEQUENCE [LARGE SCALE GENOMIC DNA]</scope>
    <source>
        <strain evidence="6 7">C7D2</strain>
    </source>
</reference>
<evidence type="ECO:0000256" key="2">
    <source>
        <dbReference type="ARBA" id="ARBA00007639"/>
    </source>
</evidence>
<organism evidence="6 7">
    <name type="scientific">Pseudomonas corrugata</name>
    <dbReference type="NCBI Taxonomy" id="47879"/>
    <lineage>
        <taxon>Bacteria</taxon>
        <taxon>Pseudomonadati</taxon>
        <taxon>Pseudomonadota</taxon>
        <taxon>Gammaproteobacteria</taxon>
        <taxon>Pseudomonadales</taxon>
        <taxon>Pseudomonadaceae</taxon>
        <taxon>Pseudomonas</taxon>
    </lineage>
</organism>
<dbReference type="PANTHER" id="PTHR46847:SF1">
    <property type="entry name" value="D-ALLOSE-BINDING PERIPLASMIC PROTEIN-RELATED"/>
    <property type="match status" value="1"/>
</dbReference>
<dbReference type="SUPFAM" id="SSF53822">
    <property type="entry name" value="Periplasmic binding protein-like I"/>
    <property type="match status" value="1"/>
</dbReference>
<dbReference type="GO" id="GO:0030246">
    <property type="term" value="F:carbohydrate binding"/>
    <property type="evidence" value="ECO:0007669"/>
    <property type="project" value="UniProtKB-ARBA"/>
</dbReference>
<protein>
    <submittedName>
        <fullName evidence="6">Substrate-binding domain-containing protein</fullName>
    </submittedName>
</protein>
<dbReference type="InterPro" id="IPR028082">
    <property type="entry name" value="Peripla_BP_I"/>
</dbReference>
<dbReference type="EMBL" id="JABFMR010000001">
    <property type="protein sequence ID" value="NUT85058.1"/>
    <property type="molecule type" value="Genomic_DNA"/>
</dbReference>
<evidence type="ECO:0000256" key="1">
    <source>
        <dbReference type="ARBA" id="ARBA00004196"/>
    </source>
</evidence>
<accession>A0A7Y5Z3Q1</accession>
<evidence type="ECO:0000313" key="7">
    <source>
        <dbReference type="Proteomes" id="UP000536720"/>
    </source>
</evidence>
<evidence type="ECO:0000313" key="6">
    <source>
        <dbReference type="EMBL" id="NUT85058.1"/>
    </source>
</evidence>
<name>A0A7Y5Z3Q1_9PSED</name>
<comment type="similarity">
    <text evidence="2">Belongs to the bacterial solute-binding protein 2 family.</text>
</comment>
<evidence type="ECO:0000256" key="4">
    <source>
        <dbReference type="SAM" id="SignalP"/>
    </source>
</evidence>
<dbReference type="GO" id="GO:0030313">
    <property type="term" value="C:cell envelope"/>
    <property type="evidence" value="ECO:0007669"/>
    <property type="project" value="UniProtKB-SubCell"/>
</dbReference>